<keyword evidence="3" id="KW-1185">Reference proteome</keyword>
<feature type="compositionally biased region" description="Basic and acidic residues" evidence="1">
    <location>
        <begin position="274"/>
        <end position="288"/>
    </location>
</feature>
<feature type="compositionally biased region" description="Basic and acidic residues" evidence="1">
    <location>
        <begin position="562"/>
        <end position="574"/>
    </location>
</feature>
<dbReference type="AlphaFoldDB" id="A0A6A6G6T4"/>
<gene>
    <name evidence="2" type="ORF">BDZ85DRAFT_297244</name>
</gene>
<sequence>MGVSEVSCFTPLAPGPPWAEGLLPDKTGIVGGASDIRTDSPDHLCTSCKNHQNALQAHRPQALIDFVAVYKDLDSCFWCNTEEESGKLVDTRPVFGMKLCLSCCVRWRDRSRLHLQIGVHIPSTYEFKCQHPNCKLADKKQAQKWYFPDDESEFAGKLLGLACYTSTRKSKPHQYNESITNALHPVSSQDITRENAGGYEVYCTINMGFLSTKQTELSRVWMIIGWASTRLMSMSTPPVLDLLVTRFFKERVQRGLTLLADLEDGEYPPKKKLKGGDLKRAVASERKGSKPTTTGDDDATNKITTDKVTTIAWGATTFGPPRRRLNDVVAETLNRIHRPAVTDNDREIDEDDMSTEERKEDSHPPARPVQTFLSFPSTLPGWADPIRSRLNQARTSSGREQEKYDTNLTSSTSTSPTDSVYSRQHQTKLSTADDDKRDEAVPSVESAQLGSTTLSTSASSPISPFWKQVSGANGHLLASVLEERTINLNYSLVHRRIESWRRVRVISRQWTGTSCVLTGAEVRKAAGTQNRNYQTTTTRHQSSRSNNGAEIEAVVHSSDCGGGREHGPDGRSTY</sequence>
<feature type="region of interest" description="Disordered" evidence="1">
    <location>
        <begin position="269"/>
        <end position="301"/>
    </location>
</feature>
<evidence type="ECO:0000313" key="3">
    <source>
        <dbReference type="Proteomes" id="UP000799538"/>
    </source>
</evidence>
<name>A0A6A6G6T4_9PEZI</name>
<feature type="compositionally biased region" description="Low complexity" evidence="1">
    <location>
        <begin position="528"/>
        <end position="538"/>
    </location>
</feature>
<feature type="region of interest" description="Disordered" evidence="1">
    <location>
        <begin position="527"/>
        <end position="548"/>
    </location>
</feature>
<feature type="region of interest" description="Disordered" evidence="1">
    <location>
        <begin position="336"/>
        <end position="462"/>
    </location>
</feature>
<evidence type="ECO:0000313" key="2">
    <source>
        <dbReference type="EMBL" id="KAF2221258.1"/>
    </source>
</evidence>
<feature type="compositionally biased region" description="Low complexity" evidence="1">
    <location>
        <begin position="446"/>
        <end position="462"/>
    </location>
</feature>
<dbReference type="EMBL" id="ML992510">
    <property type="protein sequence ID" value="KAF2221258.1"/>
    <property type="molecule type" value="Genomic_DNA"/>
</dbReference>
<feature type="compositionally biased region" description="Basic and acidic residues" evidence="1">
    <location>
        <begin position="355"/>
        <end position="364"/>
    </location>
</feature>
<organism evidence="2 3">
    <name type="scientific">Elsinoe ampelina</name>
    <dbReference type="NCBI Taxonomy" id="302913"/>
    <lineage>
        <taxon>Eukaryota</taxon>
        <taxon>Fungi</taxon>
        <taxon>Dikarya</taxon>
        <taxon>Ascomycota</taxon>
        <taxon>Pezizomycotina</taxon>
        <taxon>Dothideomycetes</taxon>
        <taxon>Dothideomycetidae</taxon>
        <taxon>Myriangiales</taxon>
        <taxon>Elsinoaceae</taxon>
        <taxon>Elsinoe</taxon>
    </lineage>
</organism>
<proteinExistence type="predicted"/>
<reference evidence="3" key="1">
    <citation type="journal article" date="2020" name="Stud. Mycol.">
        <title>101 Dothideomycetes genomes: A test case for predicting lifestyles and emergence of pathogens.</title>
        <authorList>
            <person name="Haridas S."/>
            <person name="Albert R."/>
            <person name="Binder M."/>
            <person name="Bloem J."/>
            <person name="LaButti K."/>
            <person name="Salamov A."/>
            <person name="Andreopoulos B."/>
            <person name="Baker S."/>
            <person name="Barry K."/>
            <person name="Bills G."/>
            <person name="Bluhm B."/>
            <person name="Cannon C."/>
            <person name="Castanera R."/>
            <person name="Culley D."/>
            <person name="Daum C."/>
            <person name="Ezra D."/>
            <person name="Gonzalez J."/>
            <person name="Henrissat B."/>
            <person name="Kuo A."/>
            <person name="Liang C."/>
            <person name="Lipzen A."/>
            <person name="Lutzoni F."/>
            <person name="Magnuson J."/>
            <person name="Mondo S."/>
            <person name="Nolan M."/>
            <person name="Ohm R."/>
            <person name="Pangilinan J."/>
            <person name="Park H.-J."/>
            <person name="Ramirez L."/>
            <person name="Alfaro M."/>
            <person name="Sun H."/>
            <person name="Tritt A."/>
            <person name="Yoshinaga Y."/>
            <person name="Zwiers L.-H."/>
            <person name="Turgeon B."/>
            <person name="Goodwin S."/>
            <person name="Spatafora J."/>
            <person name="Crous P."/>
            <person name="Grigoriev I."/>
        </authorList>
    </citation>
    <scope>NUCLEOTIDE SEQUENCE [LARGE SCALE GENOMIC DNA]</scope>
    <source>
        <strain evidence="3">CECT 20119</strain>
    </source>
</reference>
<feature type="compositionally biased region" description="Low complexity" evidence="1">
    <location>
        <begin position="406"/>
        <end position="419"/>
    </location>
</feature>
<feature type="region of interest" description="Disordered" evidence="1">
    <location>
        <begin position="555"/>
        <end position="574"/>
    </location>
</feature>
<feature type="compositionally biased region" description="Basic and acidic residues" evidence="1">
    <location>
        <begin position="431"/>
        <end position="440"/>
    </location>
</feature>
<dbReference type="OrthoDB" id="10514716at2759"/>
<evidence type="ECO:0000256" key="1">
    <source>
        <dbReference type="SAM" id="MobiDB-lite"/>
    </source>
</evidence>
<feature type="compositionally biased region" description="Polar residues" evidence="1">
    <location>
        <begin position="539"/>
        <end position="548"/>
    </location>
</feature>
<dbReference type="Proteomes" id="UP000799538">
    <property type="component" value="Unassembled WGS sequence"/>
</dbReference>
<feature type="compositionally biased region" description="Polar residues" evidence="1">
    <location>
        <begin position="420"/>
        <end position="430"/>
    </location>
</feature>
<accession>A0A6A6G6T4</accession>
<protein>
    <submittedName>
        <fullName evidence="2">Uncharacterized protein</fullName>
    </submittedName>
</protein>